<evidence type="ECO:0000256" key="1">
    <source>
        <dbReference type="SAM" id="MobiDB-lite"/>
    </source>
</evidence>
<reference evidence="2 4" key="2">
    <citation type="journal article" date="2013" name="Nature">
        <title>Insights into bilaterian evolution from three spiralian genomes.</title>
        <authorList>
            <person name="Simakov O."/>
            <person name="Marletaz F."/>
            <person name="Cho S.J."/>
            <person name="Edsinger-Gonzales E."/>
            <person name="Havlak P."/>
            <person name="Hellsten U."/>
            <person name="Kuo D.H."/>
            <person name="Larsson T."/>
            <person name="Lv J."/>
            <person name="Arendt D."/>
            <person name="Savage R."/>
            <person name="Osoegawa K."/>
            <person name="de Jong P."/>
            <person name="Grimwood J."/>
            <person name="Chapman J.A."/>
            <person name="Shapiro H."/>
            <person name="Aerts A."/>
            <person name="Otillar R.P."/>
            <person name="Terry A.Y."/>
            <person name="Boore J.L."/>
            <person name="Grigoriev I.V."/>
            <person name="Lindberg D.R."/>
            <person name="Seaver E.C."/>
            <person name="Weisblat D.A."/>
            <person name="Putnam N.H."/>
            <person name="Rokhsar D.S."/>
        </authorList>
    </citation>
    <scope>NUCLEOTIDE SEQUENCE</scope>
    <source>
        <strain evidence="2 4">I ESC-2004</strain>
    </source>
</reference>
<evidence type="ECO:0000313" key="3">
    <source>
        <dbReference type="EnsemblMetazoa" id="CapteP218146"/>
    </source>
</evidence>
<dbReference type="HOGENOM" id="CLU_1125444_0_0_1"/>
<proteinExistence type="predicted"/>
<organism evidence="2">
    <name type="scientific">Capitella teleta</name>
    <name type="common">Polychaete worm</name>
    <dbReference type="NCBI Taxonomy" id="283909"/>
    <lineage>
        <taxon>Eukaryota</taxon>
        <taxon>Metazoa</taxon>
        <taxon>Spiralia</taxon>
        <taxon>Lophotrochozoa</taxon>
        <taxon>Annelida</taxon>
        <taxon>Polychaeta</taxon>
        <taxon>Sedentaria</taxon>
        <taxon>Scolecida</taxon>
        <taxon>Capitellidae</taxon>
        <taxon>Capitella</taxon>
    </lineage>
</organism>
<reference evidence="4" key="1">
    <citation type="submission" date="2012-12" db="EMBL/GenBank/DDBJ databases">
        <authorList>
            <person name="Hellsten U."/>
            <person name="Grimwood J."/>
            <person name="Chapman J.A."/>
            <person name="Shapiro H."/>
            <person name="Aerts A."/>
            <person name="Otillar R.P."/>
            <person name="Terry A.Y."/>
            <person name="Boore J.L."/>
            <person name="Simakov O."/>
            <person name="Marletaz F."/>
            <person name="Cho S.-J."/>
            <person name="Edsinger-Gonzales E."/>
            <person name="Havlak P."/>
            <person name="Kuo D.-H."/>
            <person name="Larsson T."/>
            <person name="Lv J."/>
            <person name="Arendt D."/>
            <person name="Savage R."/>
            <person name="Osoegawa K."/>
            <person name="de Jong P."/>
            <person name="Lindberg D.R."/>
            <person name="Seaver E.C."/>
            <person name="Weisblat D.A."/>
            <person name="Putnam N.H."/>
            <person name="Grigoriev I.V."/>
            <person name="Rokhsar D.S."/>
        </authorList>
    </citation>
    <scope>NUCLEOTIDE SEQUENCE</scope>
    <source>
        <strain evidence="4">I ESC-2004</strain>
    </source>
</reference>
<dbReference type="EMBL" id="AMQN01039884">
    <property type="status" value="NOT_ANNOTATED_CDS"/>
    <property type="molecule type" value="Genomic_DNA"/>
</dbReference>
<reference evidence="3" key="3">
    <citation type="submission" date="2015-06" db="UniProtKB">
        <authorList>
            <consortium name="EnsemblMetazoa"/>
        </authorList>
    </citation>
    <scope>IDENTIFICATION</scope>
</reference>
<name>R7V1T9_CAPTE</name>
<evidence type="ECO:0000313" key="2">
    <source>
        <dbReference type="EMBL" id="ELU12467.1"/>
    </source>
</evidence>
<protein>
    <submittedName>
        <fullName evidence="2 3">Uncharacterized protein</fullName>
    </submittedName>
</protein>
<dbReference type="AlphaFoldDB" id="R7V1T9"/>
<evidence type="ECO:0000313" key="4">
    <source>
        <dbReference type="Proteomes" id="UP000014760"/>
    </source>
</evidence>
<feature type="region of interest" description="Disordered" evidence="1">
    <location>
        <begin position="205"/>
        <end position="224"/>
    </location>
</feature>
<dbReference type="EnsemblMetazoa" id="CapteT218146">
    <property type="protein sequence ID" value="CapteP218146"/>
    <property type="gene ID" value="CapteG218146"/>
</dbReference>
<dbReference type="OrthoDB" id="6140945at2759"/>
<gene>
    <name evidence="2" type="ORF">CAPTEDRAFT_218146</name>
</gene>
<dbReference type="EMBL" id="KB295946">
    <property type="protein sequence ID" value="ELU12467.1"/>
    <property type="molecule type" value="Genomic_DNA"/>
</dbReference>
<feature type="compositionally biased region" description="Polar residues" evidence="1">
    <location>
        <begin position="212"/>
        <end position="224"/>
    </location>
</feature>
<sequence>MRSISTGTFPKYVENRMHILFHLAGVTFHHPDVLQEFLRKYAKKLGGLTSSLLKDICNRSILSHPHLMVLFGVTDPWMTLFYQEKYSNLELVPHLKSSVEFLESLTRDPSHLLHTVTDCFGQILDEQDPVLTSLKASPLNAGSTGRVAQVALLVLQCQLHDSAFPRCPRFRGNVDEPAGSHSSTPGMLTKCGVERLLSRVCQRESRRRKWSQRPSSSNTPSETVKRSSFSVPTLLFVVYYIMKLFWK</sequence>
<accession>R7V1T9</accession>
<dbReference type="Proteomes" id="UP000014760">
    <property type="component" value="Unassembled WGS sequence"/>
</dbReference>
<keyword evidence="4" id="KW-1185">Reference proteome</keyword>